<name>A0A4R4BDY7_BACTU</name>
<dbReference type="RefSeq" id="WP_131933628.1">
    <property type="nucleotide sequence ID" value="NZ_SMDF01000010.1"/>
</dbReference>
<proteinExistence type="predicted"/>
<gene>
    <name evidence="1" type="ORF">EC910_11087</name>
</gene>
<evidence type="ECO:0000313" key="2">
    <source>
        <dbReference type="Proteomes" id="UP000295285"/>
    </source>
</evidence>
<accession>A0A4R4BDY7</accession>
<reference evidence="1 2" key="1">
    <citation type="submission" date="2019-03" db="EMBL/GenBank/DDBJ databases">
        <title>Above-ground endophytic microbial communities from plants in different locations in the United States.</title>
        <authorList>
            <person name="Frank C."/>
        </authorList>
    </citation>
    <scope>NUCLEOTIDE SEQUENCE [LARGE SCALE GENOMIC DNA]</scope>
    <source>
        <strain evidence="1 2">LP_2_YM</strain>
    </source>
</reference>
<dbReference type="AlphaFoldDB" id="A0A4R4BDY7"/>
<evidence type="ECO:0000313" key="1">
    <source>
        <dbReference type="EMBL" id="TCW53854.1"/>
    </source>
</evidence>
<organism evidence="1 2">
    <name type="scientific">Bacillus thuringiensis</name>
    <dbReference type="NCBI Taxonomy" id="1428"/>
    <lineage>
        <taxon>Bacteria</taxon>
        <taxon>Bacillati</taxon>
        <taxon>Bacillota</taxon>
        <taxon>Bacilli</taxon>
        <taxon>Bacillales</taxon>
        <taxon>Bacillaceae</taxon>
        <taxon>Bacillus</taxon>
        <taxon>Bacillus cereus group</taxon>
    </lineage>
</organism>
<protein>
    <submittedName>
        <fullName evidence="1">Uncharacterized protein</fullName>
    </submittedName>
</protein>
<dbReference type="EMBL" id="SMDG01000010">
    <property type="protein sequence ID" value="TCW53854.1"/>
    <property type="molecule type" value="Genomic_DNA"/>
</dbReference>
<dbReference type="Proteomes" id="UP000295285">
    <property type="component" value="Unassembled WGS sequence"/>
</dbReference>
<comment type="caution">
    <text evidence="1">The sequence shown here is derived from an EMBL/GenBank/DDBJ whole genome shotgun (WGS) entry which is preliminary data.</text>
</comment>
<sequence length="238" mass="26759">MDLLLSVAQAANDAIPPAVEAANVTMAGAAQNAKTAAYVAITAAVISFGATMVSTKTARKSAKEAAAISKDIADGSLNSLEKRRLIDTVSAQRIEWINNVRNQFVEFNALCHTFSMTMVNKKIKSEPVVIDMRDYLDIEKAKNQIELFLNPREVVVEKLIKYQKQMFDCIVEESEKVSKYSNIRANVIFLQQVVLKAEWKRIKLETQKGEQLSNSETDEIFKEVALEMDSKRYREIFS</sequence>